<dbReference type="Gene3D" id="3.40.50.300">
    <property type="entry name" value="P-loop containing nucleotide triphosphate hydrolases"/>
    <property type="match status" value="1"/>
</dbReference>
<keyword evidence="5" id="KW-0472">Membrane</keyword>
<evidence type="ECO:0000313" key="8">
    <source>
        <dbReference type="Proteomes" id="UP000238034"/>
    </source>
</evidence>
<dbReference type="OrthoDB" id="1097361at2"/>
<name>A0A2T0TYY0_9SPHI</name>
<evidence type="ECO:0000256" key="5">
    <source>
        <dbReference type="SAM" id="Phobius"/>
    </source>
</evidence>
<feature type="coiled-coil region" evidence="4">
    <location>
        <begin position="473"/>
        <end position="500"/>
    </location>
</feature>
<dbReference type="SMART" id="SM00534">
    <property type="entry name" value="MUTSac"/>
    <property type="match status" value="1"/>
</dbReference>
<dbReference type="InterPro" id="IPR045076">
    <property type="entry name" value="MutS"/>
</dbReference>
<evidence type="ECO:0000313" key="7">
    <source>
        <dbReference type="EMBL" id="PRY50897.1"/>
    </source>
</evidence>
<dbReference type="SUPFAM" id="SSF52540">
    <property type="entry name" value="P-loop containing nucleoside triphosphate hydrolases"/>
    <property type="match status" value="1"/>
</dbReference>
<evidence type="ECO:0000256" key="4">
    <source>
        <dbReference type="SAM" id="Coils"/>
    </source>
</evidence>
<keyword evidence="3" id="KW-0238">DNA-binding</keyword>
<feature type="coiled-coil region" evidence="4">
    <location>
        <begin position="1"/>
        <end position="28"/>
    </location>
</feature>
<keyword evidence="8" id="KW-1185">Reference proteome</keyword>
<dbReference type="Pfam" id="PF00488">
    <property type="entry name" value="MutS_V"/>
    <property type="match status" value="1"/>
</dbReference>
<sequence length="607" mass="69408">MRIYQENIDQASAEIRRLNKKINLYSVLRVCTLVLGGFLIYNAVKAEAVWLLYLSLFLVIISFAWLVSRQSKFSVLKDFNQALLQVNENELESVRSRTNLYDDGSEWMDDHHNYTSDLDIFGKQSLYHLINRCATTFGRTQMAAWFKDASPNDTILKRQSASLEIAEKRSWKVQFQAALLFANSKSGQTEVSGLFRYLETGKESIQAWVKSFIKISPWLFYGSAVAAYFYAPFLLLLFATGLANIILVIAFHERVNKAERMMGRVGVTLSHYSRAFRMIEEEKWNSPLCRELAGKFTLPETNTTLSSEIKHLSEIMNKLDYRLNMFVGTLLNISFAWDVRQYAAILEWKEINKDYIENAFGSAGSFECLQSIAGLHINYPSWSMPLISEGARYTLKATQIGHPLIAEDVRVNNDFDLSDDLKIDIITGSNMAGKSTFLRTLGINTILALCGAPVCARSMELSNMKIFSYMRIKDSLNENISTFKAELNRLQLLLDVLKEDEKVYFLIDEMLRGTNSVDKYLGSKAIIERLISQRSVGIVATHDLQIAELEQQYPDYIRNFYFDIRVLGEEMTFDYKLKNGACKTFNASLLLRKLGIEVKKENEGYSL</sequence>
<gene>
    <name evidence="7" type="ORF">B0I27_108105</name>
</gene>
<accession>A0A2T0TYY0</accession>
<protein>
    <submittedName>
        <fullName evidence="7">MutS-like protein</fullName>
    </submittedName>
</protein>
<feature type="transmembrane region" description="Helical" evidence="5">
    <location>
        <begin position="50"/>
        <end position="67"/>
    </location>
</feature>
<dbReference type="AlphaFoldDB" id="A0A2T0TYY0"/>
<evidence type="ECO:0000256" key="1">
    <source>
        <dbReference type="ARBA" id="ARBA00022741"/>
    </source>
</evidence>
<evidence type="ECO:0000256" key="2">
    <source>
        <dbReference type="ARBA" id="ARBA00022840"/>
    </source>
</evidence>
<comment type="caution">
    <text evidence="7">The sequence shown here is derived from an EMBL/GenBank/DDBJ whole genome shotgun (WGS) entry which is preliminary data.</text>
</comment>
<feature type="transmembrane region" description="Helical" evidence="5">
    <location>
        <begin position="218"/>
        <end position="251"/>
    </location>
</feature>
<dbReference type="PANTHER" id="PTHR11361:SF99">
    <property type="entry name" value="DNA MISMATCH REPAIR PROTEIN"/>
    <property type="match status" value="1"/>
</dbReference>
<reference evidence="7 8" key="1">
    <citation type="submission" date="2018-03" db="EMBL/GenBank/DDBJ databases">
        <title>Genomic Encyclopedia of Type Strains, Phase III (KMG-III): the genomes of soil and plant-associated and newly described type strains.</title>
        <authorList>
            <person name="Whitman W."/>
        </authorList>
    </citation>
    <scope>NUCLEOTIDE SEQUENCE [LARGE SCALE GENOMIC DNA]</scope>
    <source>
        <strain evidence="7 8">CGMCC 1.9313</strain>
    </source>
</reference>
<evidence type="ECO:0000259" key="6">
    <source>
        <dbReference type="SMART" id="SM00534"/>
    </source>
</evidence>
<feature type="domain" description="DNA mismatch repair proteins mutS family" evidence="6">
    <location>
        <begin position="421"/>
        <end position="595"/>
    </location>
</feature>
<dbReference type="EMBL" id="PVTH01000008">
    <property type="protein sequence ID" value="PRY50897.1"/>
    <property type="molecule type" value="Genomic_DNA"/>
</dbReference>
<dbReference type="RefSeq" id="WP_106294205.1">
    <property type="nucleotide sequence ID" value="NZ_PVTH01000008.1"/>
</dbReference>
<feature type="transmembrane region" description="Helical" evidence="5">
    <location>
        <begin position="22"/>
        <end position="44"/>
    </location>
</feature>
<proteinExistence type="predicted"/>
<dbReference type="GO" id="GO:0005829">
    <property type="term" value="C:cytosol"/>
    <property type="evidence" value="ECO:0007669"/>
    <property type="project" value="TreeGrafter"/>
</dbReference>
<organism evidence="7 8">
    <name type="scientific">Arcticibacter pallidicorallinus</name>
    <dbReference type="NCBI Taxonomy" id="1259464"/>
    <lineage>
        <taxon>Bacteria</taxon>
        <taxon>Pseudomonadati</taxon>
        <taxon>Bacteroidota</taxon>
        <taxon>Sphingobacteriia</taxon>
        <taxon>Sphingobacteriales</taxon>
        <taxon>Sphingobacteriaceae</taxon>
        <taxon>Arcticibacter</taxon>
    </lineage>
</organism>
<dbReference type="Proteomes" id="UP000238034">
    <property type="component" value="Unassembled WGS sequence"/>
</dbReference>
<keyword evidence="5" id="KW-1133">Transmembrane helix</keyword>
<dbReference type="PANTHER" id="PTHR11361">
    <property type="entry name" value="DNA MISMATCH REPAIR PROTEIN MUTS FAMILY MEMBER"/>
    <property type="match status" value="1"/>
</dbReference>
<dbReference type="GO" id="GO:0140664">
    <property type="term" value="F:ATP-dependent DNA damage sensor activity"/>
    <property type="evidence" value="ECO:0007669"/>
    <property type="project" value="InterPro"/>
</dbReference>
<keyword evidence="2" id="KW-0067">ATP-binding</keyword>
<keyword evidence="1" id="KW-0547">Nucleotide-binding</keyword>
<keyword evidence="4" id="KW-0175">Coiled coil</keyword>
<dbReference type="InterPro" id="IPR027417">
    <property type="entry name" value="P-loop_NTPase"/>
</dbReference>
<keyword evidence="5" id="KW-0812">Transmembrane</keyword>
<evidence type="ECO:0000256" key="3">
    <source>
        <dbReference type="ARBA" id="ARBA00023125"/>
    </source>
</evidence>
<dbReference type="GO" id="GO:0006298">
    <property type="term" value="P:mismatch repair"/>
    <property type="evidence" value="ECO:0007669"/>
    <property type="project" value="InterPro"/>
</dbReference>
<dbReference type="InterPro" id="IPR000432">
    <property type="entry name" value="DNA_mismatch_repair_MutS_C"/>
</dbReference>
<dbReference type="GO" id="GO:0005524">
    <property type="term" value="F:ATP binding"/>
    <property type="evidence" value="ECO:0007669"/>
    <property type="project" value="UniProtKB-KW"/>
</dbReference>
<dbReference type="GO" id="GO:0030983">
    <property type="term" value="F:mismatched DNA binding"/>
    <property type="evidence" value="ECO:0007669"/>
    <property type="project" value="InterPro"/>
</dbReference>